<sequence length="301" mass="34558">MKHLEEQARKDFEVVIVDDGSTDSTEVWVSDYLKRTPLALRYFRQENSGPARARNFAISVIEAPIALLIGDDIFPAPQFTALHMQLHEQRPEASVVGLGLTVLDEEGQQITPFMRWEGTRGAQFLYGELIAGIKPDWKHFYTSNLSLKTSLLRIFPFDESFPYAAMEDIEAACRIEAEHGLEMVFLPDAVARHLHPMNFVGACRRIEKVGESTAYFDKLWPGRLPRKPHPMAVRLSSMLTRMPLVMRIVEATANQSLKIACPNRLMRFVLSHYYDRGYERYICRTNNPQRPVEHIEHRSAN</sequence>
<evidence type="ECO:0000259" key="1">
    <source>
        <dbReference type="Pfam" id="PF00535"/>
    </source>
</evidence>
<accession>A0A9X0QAP6</accession>
<dbReference type="Gene3D" id="3.90.550.10">
    <property type="entry name" value="Spore Coat Polysaccharide Biosynthesis Protein SpsA, Chain A"/>
    <property type="match status" value="1"/>
</dbReference>
<dbReference type="Proteomes" id="UP000535182">
    <property type="component" value="Unassembled WGS sequence"/>
</dbReference>
<dbReference type="InterPro" id="IPR050834">
    <property type="entry name" value="Glycosyltransf_2"/>
</dbReference>
<protein>
    <recommendedName>
        <fullName evidence="1">Glycosyltransferase 2-like domain-containing protein</fullName>
    </recommendedName>
</protein>
<name>A0A9X0QAP6_9BACT</name>
<evidence type="ECO:0000313" key="3">
    <source>
        <dbReference type="Proteomes" id="UP000535182"/>
    </source>
</evidence>
<evidence type="ECO:0000313" key="2">
    <source>
        <dbReference type="EMBL" id="MBB5326879.1"/>
    </source>
</evidence>
<dbReference type="PANTHER" id="PTHR43685">
    <property type="entry name" value="GLYCOSYLTRANSFERASE"/>
    <property type="match status" value="1"/>
</dbReference>
<gene>
    <name evidence="2" type="ORF">HDF14_000473</name>
</gene>
<reference evidence="2 3" key="1">
    <citation type="submission" date="2020-08" db="EMBL/GenBank/DDBJ databases">
        <title>Genomic Encyclopedia of Type Strains, Phase IV (KMG-V): Genome sequencing to study the core and pangenomes of soil and plant-associated prokaryotes.</title>
        <authorList>
            <person name="Whitman W."/>
        </authorList>
    </citation>
    <scope>NUCLEOTIDE SEQUENCE [LARGE SCALE GENOMIC DNA]</scope>
    <source>
        <strain evidence="2 3">X5P2</strain>
    </source>
</reference>
<dbReference type="SUPFAM" id="SSF53448">
    <property type="entry name" value="Nucleotide-diphospho-sugar transferases"/>
    <property type="match status" value="1"/>
</dbReference>
<organism evidence="2 3">
    <name type="scientific">Tunturiibacter gelidiferens</name>
    <dbReference type="NCBI Taxonomy" id="3069689"/>
    <lineage>
        <taxon>Bacteria</taxon>
        <taxon>Pseudomonadati</taxon>
        <taxon>Acidobacteriota</taxon>
        <taxon>Terriglobia</taxon>
        <taxon>Terriglobales</taxon>
        <taxon>Acidobacteriaceae</taxon>
        <taxon>Tunturiibacter</taxon>
    </lineage>
</organism>
<keyword evidence="3" id="KW-1185">Reference proteome</keyword>
<proteinExistence type="predicted"/>
<dbReference type="InterPro" id="IPR001173">
    <property type="entry name" value="Glyco_trans_2-like"/>
</dbReference>
<comment type="caution">
    <text evidence="2">The sequence shown here is derived from an EMBL/GenBank/DDBJ whole genome shotgun (WGS) entry which is preliminary data.</text>
</comment>
<dbReference type="Pfam" id="PF00535">
    <property type="entry name" value="Glycos_transf_2"/>
    <property type="match status" value="1"/>
</dbReference>
<dbReference type="InterPro" id="IPR029044">
    <property type="entry name" value="Nucleotide-diphossugar_trans"/>
</dbReference>
<dbReference type="EMBL" id="JACHEB010000001">
    <property type="protein sequence ID" value="MBB5326879.1"/>
    <property type="molecule type" value="Genomic_DNA"/>
</dbReference>
<dbReference type="CDD" id="cd00761">
    <property type="entry name" value="Glyco_tranf_GTA_type"/>
    <property type="match status" value="1"/>
</dbReference>
<feature type="domain" description="Glycosyltransferase 2-like" evidence="1">
    <location>
        <begin position="3"/>
        <end position="108"/>
    </location>
</feature>
<dbReference type="AlphaFoldDB" id="A0A9X0QAP6"/>
<dbReference type="PANTHER" id="PTHR43685:SF3">
    <property type="entry name" value="SLR2126 PROTEIN"/>
    <property type="match status" value="1"/>
</dbReference>